<evidence type="ECO:0000256" key="2">
    <source>
        <dbReference type="ARBA" id="ARBA00022679"/>
    </source>
</evidence>
<dbReference type="GO" id="GO:0008146">
    <property type="term" value="F:sulfotransferase activity"/>
    <property type="evidence" value="ECO:0007669"/>
    <property type="project" value="InterPro"/>
</dbReference>
<keyword evidence="6" id="KW-0472">Membrane</keyword>
<dbReference type="PANTHER" id="PTHR12137:SF54">
    <property type="entry name" value="CARBOHYDRATE SULFOTRANSFERASE"/>
    <property type="match status" value="1"/>
</dbReference>
<evidence type="ECO:0000256" key="6">
    <source>
        <dbReference type="ARBA" id="ARBA00023136"/>
    </source>
</evidence>
<name>A0A1M6QZA5_9BACT</name>
<evidence type="ECO:0000256" key="7">
    <source>
        <dbReference type="ARBA" id="ARBA00023180"/>
    </source>
</evidence>
<evidence type="ECO:0000256" key="4">
    <source>
        <dbReference type="ARBA" id="ARBA00022989"/>
    </source>
</evidence>
<dbReference type="InterPro" id="IPR018011">
    <property type="entry name" value="Carb_sulfotrans_8-10"/>
</dbReference>
<dbReference type="GO" id="GO:0016051">
    <property type="term" value="P:carbohydrate biosynthetic process"/>
    <property type="evidence" value="ECO:0007669"/>
    <property type="project" value="InterPro"/>
</dbReference>
<sequence length="224" mass="27046">MISHKHKCIFIHIPKCAGTSIEKALGHFDGHEGRGGQDHRSVRMIEQPFPQFACLRSFENIKDVLRRIKYARRNDRNPNNVITASYQQYIDYFKFTVVRDPWDRAYSWYKNATRDELHRKHLGISEDIEFEEFLKRFIGSGFLRPQLYWLKNFKGQIDMNYIARFENLEEDYNRIIDQLGVDFVKLPHELNSGEVNYRSRFNKVTKEIIDRFYQEEIQFLNYKY</sequence>
<dbReference type="Proteomes" id="UP000184510">
    <property type="component" value="Unassembled WGS sequence"/>
</dbReference>
<dbReference type="RefSeq" id="WP_143185059.1">
    <property type="nucleotide sequence ID" value="NZ_FQYR01000007.1"/>
</dbReference>
<dbReference type="InterPro" id="IPR027417">
    <property type="entry name" value="P-loop_NTPase"/>
</dbReference>
<organism evidence="8 9">
    <name type="scientific">Rubritalea squalenifaciens DSM 18772</name>
    <dbReference type="NCBI Taxonomy" id="1123071"/>
    <lineage>
        <taxon>Bacteria</taxon>
        <taxon>Pseudomonadati</taxon>
        <taxon>Verrucomicrobiota</taxon>
        <taxon>Verrucomicrobiia</taxon>
        <taxon>Verrucomicrobiales</taxon>
        <taxon>Rubritaleaceae</taxon>
        <taxon>Rubritalea</taxon>
    </lineage>
</organism>
<dbReference type="AlphaFoldDB" id="A0A1M6QZA5"/>
<evidence type="ECO:0000256" key="3">
    <source>
        <dbReference type="ARBA" id="ARBA00022692"/>
    </source>
</evidence>
<dbReference type="SUPFAM" id="SSF52540">
    <property type="entry name" value="P-loop containing nucleoside triphosphate hydrolases"/>
    <property type="match status" value="1"/>
</dbReference>
<dbReference type="GO" id="GO:0016020">
    <property type="term" value="C:membrane"/>
    <property type="evidence" value="ECO:0007669"/>
    <property type="project" value="InterPro"/>
</dbReference>
<proteinExistence type="predicted"/>
<keyword evidence="3" id="KW-0812">Transmembrane</keyword>
<dbReference type="InterPro" id="IPR005331">
    <property type="entry name" value="Sulfotransferase"/>
</dbReference>
<comment type="subcellular location">
    <subcellularLocation>
        <location evidence="1">Golgi apparatus membrane</location>
        <topology evidence="1">Single-pass type II membrane protein</topology>
    </subcellularLocation>
</comment>
<dbReference type="PANTHER" id="PTHR12137">
    <property type="entry name" value="CARBOHYDRATE SULFOTRANSFERASE"/>
    <property type="match status" value="1"/>
</dbReference>
<dbReference type="EMBL" id="FQYR01000007">
    <property type="protein sequence ID" value="SHK25561.1"/>
    <property type="molecule type" value="Genomic_DNA"/>
</dbReference>
<keyword evidence="4" id="KW-1133">Transmembrane helix</keyword>
<dbReference type="STRING" id="1123071.SAMN02745181_3505"/>
<keyword evidence="5" id="KW-0333">Golgi apparatus</keyword>
<reference evidence="8 9" key="1">
    <citation type="submission" date="2016-11" db="EMBL/GenBank/DDBJ databases">
        <authorList>
            <person name="Jaros S."/>
            <person name="Januszkiewicz K."/>
            <person name="Wedrychowicz H."/>
        </authorList>
    </citation>
    <scope>NUCLEOTIDE SEQUENCE [LARGE SCALE GENOMIC DNA]</scope>
    <source>
        <strain evidence="8 9">DSM 18772</strain>
    </source>
</reference>
<dbReference type="Gene3D" id="3.40.50.300">
    <property type="entry name" value="P-loop containing nucleotide triphosphate hydrolases"/>
    <property type="match status" value="1"/>
</dbReference>
<accession>A0A1M6QZA5</accession>
<evidence type="ECO:0000256" key="5">
    <source>
        <dbReference type="ARBA" id="ARBA00023034"/>
    </source>
</evidence>
<keyword evidence="9" id="KW-1185">Reference proteome</keyword>
<dbReference type="InParanoid" id="A0A1M6QZA5"/>
<evidence type="ECO:0000256" key="1">
    <source>
        <dbReference type="ARBA" id="ARBA00004323"/>
    </source>
</evidence>
<evidence type="ECO:0000313" key="9">
    <source>
        <dbReference type="Proteomes" id="UP000184510"/>
    </source>
</evidence>
<gene>
    <name evidence="8" type="ORF">SAMN02745181_3505</name>
</gene>
<dbReference type="Pfam" id="PF03567">
    <property type="entry name" value="Sulfotransfer_2"/>
    <property type="match status" value="1"/>
</dbReference>
<evidence type="ECO:0000313" key="8">
    <source>
        <dbReference type="EMBL" id="SHK25561.1"/>
    </source>
</evidence>
<protein>
    <submittedName>
        <fullName evidence="8">Sulfotransferase family protein</fullName>
    </submittedName>
</protein>
<keyword evidence="7" id="KW-0325">Glycoprotein</keyword>
<dbReference type="OrthoDB" id="288532at2"/>
<keyword evidence="2 8" id="KW-0808">Transferase</keyword>